<comment type="similarity">
    <text evidence="1">Belongs to the ROK (NagC/XylR) family.</text>
</comment>
<dbReference type="InterPro" id="IPR000600">
    <property type="entry name" value="ROK"/>
</dbReference>
<proteinExistence type="inferred from homology"/>
<dbReference type="EMBL" id="VDFU01000035">
    <property type="protein sequence ID" value="TNC46555.1"/>
    <property type="molecule type" value="Genomic_DNA"/>
</dbReference>
<protein>
    <submittedName>
        <fullName evidence="2">ROK family protein</fullName>
    </submittedName>
</protein>
<dbReference type="Proteomes" id="UP000305887">
    <property type="component" value="Unassembled WGS sequence"/>
</dbReference>
<dbReference type="AlphaFoldDB" id="A0A5C4MNP8"/>
<name>A0A5C4MNP8_9RHOB</name>
<dbReference type="InterPro" id="IPR043129">
    <property type="entry name" value="ATPase_NBD"/>
</dbReference>
<comment type="caution">
    <text evidence="2">The sequence shown here is derived from an EMBL/GenBank/DDBJ whole genome shotgun (WGS) entry which is preliminary data.</text>
</comment>
<dbReference type="SUPFAM" id="SSF53067">
    <property type="entry name" value="Actin-like ATPase domain"/>
    <property type="match status" value="1"/>
</dbReference>
<sequence>MIDLAAITSTPRRIRQANAAAALKALFTHGRLSRAELARHLGLNRSSSGHIVADLTEGALVREVSEDKPDRTAPVRAGRPGILLELVPEAAVFLGAEIGVEHITTVCIDLNADIRTSRVVPFDGRSVSAPEVVRRAAQLALEEIPPGMAERCEGFGLAVPGQMDVHGHLRIAPILGWRDVDLQSLARAALPAGMPVLVENDANAFAIGEGYKRGYGRSGVTLFLVIESGVGGGIVIDGKLFQGAHGLAGEIGHIQIPEGSGQELEELIGLERLLTRHRTASGRADATLGGFLADVRDRAPQAVAIAEEWARHLAFAIVQTGRFIDPDRIVLGGSVAALYPMVAARVAIYIRAGQAPTFPVPEILVHEAPEMGAAFGAACKLHQRYLSLESEHSADDAAAKAAGPA</sequence>
<dbReference type="PROSITE" id="PS01125">
    <property type="entry name" value="ROK"/>
    <property type="match status" value="1"/>
</dbReference>
<dbReference type="InterPro" id="IPR049874">
    <property type="entry name" value="ROK_cs"/>
</dbReference>
<evidence type="ECO:0000256" key="1">
    <source>
        <dbReference type="ARBA" id="ARBA00006479"/>
    </source>
</evidence>
<gene>
    <name evidence="2" type="ORF">FHG66_18740</name>
</gene>
<dbReference type="RefSeq" id="WP_139078581.1">
    <property type="nucleotide sequence ID" value="NZ_VDFU01000035.1"/>
</dbReference>
<dbReference type="InterPro" id="IPR036388">
    <property type="entry name" value="WH-like_DNA-bd_sf"/>
</dbReference>
<dbReference type="SUPFAM" id="SSF46785">
    <property type="entry name" value="Winged helix' DNA-binding domain"/>
    <property type="match status" value="1"/>
</dbReference>
<dbReference type="Pfam" id="PF00480">
    <property type="entry name" value="ROK"/>
    <property type="match status" value="1"/>
</dbReference>
<dbReference type="PANTHER" id="PTHR18964">
    <property type="entry name" value="ROK (REPRESSOR, ORF, KINASE) FAMILY"/>
    <property type="match status" value="1"/>
</dbReference>
<reference evidence="2 3" key="1">
    <citation type="submission" date="2019-06" db="EMBL/GenBank/DDBJ databases">
        <title>YIM 131921 draft genome.</title>
        <authorList>
            <person name="Jiang L."/>
        </authorList>
    </citation>
    <scope>NUCLEOTIDE SEQUENCE [LARGE SCALE GENOMIC DNA]</scope>
    <source>
        <strain evidence="2 3">YIM 131921</strain>
    </source>
</reference>
<dbReference type="OrthoDB" id="8595273at2"/>
<accession>A0A5C4MNP8</accession>
<evidence type="ECO:0000313" key="2">
    <source>
        <dbReference type="EMBL" id="TNC46555.1"/>
    </source>
</evidence>
<dbReference type="PANTHER" id="PTHR18964:SF149">
    <property type="entry name" value="BIFUNCTIONAL UDP-N-ACETYLGLUCOSAMINE 2-EPIMERASE_N-ACETYLMANNOSAMINE KINASE"/>
    <property type="match status" value="1"/>
</dbReference>
<organism evidence="2 3">
    <name type="scientific">Rubellimicrobium rubrum</name>
    <dbReference type="NCBI Taxonomy" id="2585369"/>
    <lineage>
        <taxon>Bacteria</taxon>
        <taxon>Pseudomonadati</taxon>
        <taxon>Pseudomonadota</taxon>
        <taxon>Alphaproteobacteria</taxon>
        <taxon>Rhodobacterales</taxon>
        <taxon>Roseobacteraceae</taxon>
        <taxon>Rubellimicrobium</taxon>
    </lineage>
</organism>
<dbReference type="InterPro" id="IPR036390">
    <property type="entry name" value="WH_DNA-bd_sf"/>
</dbReference>
<dbReference type="Gene3D" id="1.10.10.10">
    <property type="entry name" value="Winged helix-like DNA-binding domain superfamily/Winged helix DNA-binding domain"/>
    <property type="match status" value="1"/>
</dbReference>
<keyword evidence="3" id="KW-1185">Reference proteome</keyword>
<dbReference type="Gene3D" id="3.30.420.40">
    <property type="match status" value="2"/>
</dbReference>
<evidence type="ECO:0000313" key="3">
    <source>
        <dbReference type="Proteomes" id="UP000305887"/>
    </source>
</evidence>